<dbReference type="Pfam" id="PF00196">
    <property type="entry name" value="GerE"/>
    <property type="match status" value="1"/>
</dbReference>
<sequence>MRVVIADDDTLLREGVASLLRAEGFTVLAAVADAEALSAELDHQRPDIAVIDVRMPPAFRDEGIRAAIRARQRYPELPVLVLSAYVEETFATELLETGSDGVGYLLKERVGRVESFVETLRQVAGGQTHIDPHVVNQLFARTRRSDPLDRLSARERDVLALMAEGLGNAAISARLVVSEGAVQKHIRSIFAKLDLDPDDSTDRRVAAVLRFLDATR</sequence>
<accession>A0A543N7H5</accession>
<dbReference type="InterPro" id="IPR016032">
    <property type="entry name" value="Sig_transdc_resp-reg_C-effctor"/>
</dbReference>
<dbReference type="SMART" id="SM00448">
    <property type="entry name" value="REC"/>
    <property type="match status" value="1"/>
</dbReference>
<dbReference type="SMART" id="SM00421">
    <property type="entry name" value="HTH_LUXR"/>
    <property type="match status" value="1"/>
</dbReference>
<evidence type="ECO:0000256" key="3">
    <source>
        <dbReference type="ARBA" id="ARBA00023125"/>
    </source>
</evidence>
<dbReference type="RefSeq" id="WP_141926198.1">
    <property type="nucleotide sequence ID" value="NZ_VFQC01000003.1"/>
</dbReference>
<dbReference type="InterPro" id="IPR039420">
    <property type="entry name" value="WalR-like"/>
</dbReference>
<dbReference type="CDD" id="cd17535">
    <property type="entry name" value="REC_NarL-like"/>
    <property type="match status" value="1"/>
</dbReference>
<evidence type="ECO:0000256" key="4">
    <source>
        <dbReference type="ARBA" id="ARBA00023163"/>
    </source>
</evidence>
<evidence type="ECO:0000313" key="9">
    <source>
        <dbReference type="Proteomes" id="UP000317422"/>
    </source>
</evidence>
<dbReference type="InterPro" id="IPR000792">
    <property type="entry name" value="Tscrpt_reg_LuxR_C"/>
</dbReference>
<keyword evidence="2" id="KW-0805">Transcription regulation</keyword>
<dbReference type="GO" id="GO:0003677">
    <property type="term" value="F:DNA binding"/>
    <property type="evidence" value="ECO:0007669"/>
    <property type="project" value="UniProtKB-KW"/>
</dbReference>
<keyword evidence="9" id="KW-1185">Reference proteome</keyword>
<dbReference type="InterPro" id="IPR058245">
    <property type="entry name" value="NreC/VraR/RcsB-like_REC"/>
</dbReference>
<evidence type="ECO:0000256" key="5">
    <source>
        <dbReference type="PROSITE-ProRule" id="PRU00169"/>
    </source>
</evidence>
<evidence type="ECO:0000259" key="6">
    <source>
        <dbReference type="PROSITE" id="PS50043"/>
    </source>
</evidence>
<keyword evidence="4" id="KW-0804">Transcription</keyword>
<keyword evidence="3" id="KW-0238">DNA-binding</keyword>
<dbReference type="OrthoDB" id="3208680at2"/>
<reference evidence="8 9" key="1">
    <citation type="submission" date="2019-06" db="EMBL/GenBank/DDBJ databases">
        <title>Sequencing the genomes of 1000 actinobacteria strains.</title>
        <authorList>
            <person name="Klenk H.-P."/>
        </authorList>
    </citation>
    <scope>NUCLEOTIDE SEQUENCE [LARGE SCALE GENOMIC DNA]</scope>
    <source>
        <strain evidence="8 9">DSM 45015</strain>
    </source>
</reference>
<gene>
    <name evidence="8" type="ORF">FHX37_4515</name>
</gene>
<protein>
    <submittedName>
        <fullName evidence="8">LuxR family two component transcriptional regulator</fullName>
    </submittedName>
</protein>
<dbReference type="SUPFAM" id="SSF52172">
    <property type="entry name" value="CheY-like"/>
    <property type="match status" value="1"/>
</dbReference>
<dbReference type="PRINTS" id="PR00038">
    <property type="entry name" value="HTHLUXR"/>
</dbReference>
<evidence type="ECO:0000256" key="1">
    <source>
        <dbReference type="ARBA" id="ARBA00022553"/>
    </source>
</evidence>
<dbReference type="PANTHER" id="PTHR43214">
    <property type="entry name" value="TWO-COMPONENT RESPONSE REGULATOR"/>
    <property type="match status" value="1"/>
</dbReference>
<dbReference type="InterPro" id="IPR011006">
    <property type="entry name" value="CheY-like_superfamily"/>
</dbReference>
<feature type="domain" description="Response regulatory" evidence="7">
    <location>
        <begin position="2"/>
        <end position="122"/>
    </location>
</feature>
<dbReference type="SUPFAM" id="SSF46894">
    <property type="entry name" value="C-terminal effector domain of the bipartite response regulators"/>
    <property type="match status" value="1"/>
</dbReference>
<feature type="modified residue" description="4-aspartylphosphate" evidence="5">
    <location>
        <position position="52"/>
    </location>
</feature>
<organism evidence="8 9">
    <name type="scientific">Haloactinospora alba</name>
    <dbReference type="NCBI Taxonomy" id="405555"/>
    <lineage>
        <taxon>Bacteria</taxon>
        <taxon>Bacillati</taxon>
        <taxon>Actinomycetota</taxon>
        <taxon>Actinomycetes</taxon>
        <taxon>Streptosporangiales</taxon>
        <taxon>Nocardiopsidaceae</taxon>
        <taxon>Haloactinospora</taxon>
    </lineage>
</organism>
<dbReference type="EMBL" id="VFQC01000003">
    <property type="protein sequence ID" value="TQN27785.1"/>
    <property type="molecule type" value="Genomic_DNA"/>
</dbReference>
<name>A0A543N7H5_9ACTN</name>
<feature type="domain" description="HTH luxR-type" evidence="6">
    <location>
        <begin position="144"/>
        <end position="215"/>
    </location>
</feature>
<dbReference type="Pfam" id="PF00072">
    <property type="entry name" value="Response_reg"/>
    <property type="match status" value="1"/>
</dbReference>
<dbReference type="PROSITE" id="PS50043">
    <property type="entry name" value="HTH_LUXR_2"/>
    <property type="match status" value="1"/>
</dbReference>
<dbReference type="AlphaFoldDB" id="A0A543N7H5"/>
<dbReference type="GO" id="GO:0000160">
    <property type="term" value="P:phosphorelay signal transduction system"/>
    <property type="evidence" value="ECO:0007669"/>
    <property type="project" value="InterPro"/>
</dbReference>
<evidence type="ECO:0000313" key="8">
    <source>
        <dbReference type="EMBL" id="TQN27785.1"/>
    </source>
</evidence>
<keyword evidence="1 5" id="KW-0597">Phosphoprotein</keyword>
<proteinExistence type="predicted"/>
<dbReference type="Gene3D" id="3.40.50.2300">
    <property type="match status" value="1"/>
</dbReference>
<dbReference type="PANTHER" id="PTHR43214:SF24">
    <property type="entry name" value="TRANSCRIPTIONAL REGULATORY PROTEIN NARL-RELATED"/>
    <property type="match status" value="1"/>
</dbReference>
<evidence type="ECO:0000259" key="7">
    <source>
        <dbReference type="PROSITE" id="PS50110"/>
    </source>
</evidence>
<dbReference type="CDD" id="cd06170">
    <property type="entry name" value="LuxR_C_like"/>
    <property type="match status" value="1"/>
</dbReference>
<dbReference type="PROSITE" id="PS50110">
    <property type="entry name" value="RESPONSE_REGULATORY"/>
    <property type="match status" value="1"/>
</dbReference>
<comment type="caution">
    <text evidence="8">The sequence shown here is derived from an EMBL/GenBank/DDBJ whole genome shotgun (WGS) entry which is preliminary data.</text>
</comment>
<evidence type="ECO:0000256" key="2">
    <source>
        <dbReference type="ARBA" id="ARBA00023015"/>
    </source>
</evidence>
<dbReference type="InterPro" id="IPR001789">
    <property type="entry name" value="Sig_transdc_resp-reg_receiver"/>
</dbReference>
<dbReference type="Proteomes" id="UP000317422">
    <property type="component" value="Unassembled WGS sequence"/>
</dbReference>
<dbReference type="GO" id="GO:0006355">
    <property type="term" value="P:regulation of DNA-templated transcription"/>
    <property type="evidence" value="ECO:0007669"/>
    <property type="project" value="InterPro"/>
</dbReference>